<organism evidence="1 2">
    <name type="scientific">Enterocloster bolteae (strain ATCC BAA-613 / DSM 15670 / CCUG 46953 / JCM 12243 / WAL 16351)</name>
    <name type="common">Clostridium bolteae</name>
    <dbReference type="NCBI Taxonomy" id="411902"/>
    <lineage>
        <taxon>Bacteria</taxon>
        <taxon>Bacillati</taxon>
        <taxon>Bacillota</taxon>
        <taxon>Clostridia</taxon>
        <taxon>Lachnospirales</taxon>
        <taxon>Lachnospiraceae</taxon>
        <taxon>Enterocloster</taxon>
    </lineage>
</organism>
<accession>A8RZX4</accession>
<dbReference type="Gene3D" id="3.10.450.620">
    <property type="entry name" value="JHP933, nucleotidyltransferase-like core domain"/>
    <property type="match status" value="1"/>
</dbReference>
<name>A8RZX4_ENTBW</name>
<reference evidence="1 2" key="1">
    <citation type="submission" date="2007-08" db="EMBL/GenBank/DDBJ databases">
        <authorList>
            <person name="Fulton L."/>
            <person name="Clifton S."/>
            <person name="Fulton B."/>
            <person name="Xu J."/>
            <person name="Minx P."/>
            <person name="Pepin K.H."/>
            <person name="Johnson M."/>
            <person name="Thiruvilangam P."/>
            <person name="Bhonagiri V."/>
            <person name="Nash W.E."/>
            <person name="Mardis E.R."/>
            <person name="Wilson R.K."/>
        </authorList>
    </citation>
    <scope>NUCLEOTIDE SEQUENCE [LARGE SCALE GENOMIC DNA]</scope>
    <source>
        <strain evidence="2">ATCC BAA-613 / DSM 15670 / CCUG 46953 / JCM 12243 / WAL 16351</strain>
    </source>
</reference>
<comment type="caution">
    <text evidence="1">The sequence shown here is derived from an EMBL/GenBank/DDBJ whole genome shotgun (WGS) entry which is preliminary data.</text>
</comment>
<dbReference type="Pfam" id="PF08843">
    <property type="entry name" value="AbiEii"/>
    <property type="match status" value="1"/>
</dbReference>
<dbReference type="InterPro" id="IPR014942">
    <property type="entry name" value="AbiEii"/>
</dbReference>
<protein>
    <recommendedName>
        <fullName evidence="3">Nucleotidyl transferase AbiEii/AbiGii toxin family protein</fullName>
    </recommendedName>
</protein>
<sequence length="304" mass="35153">MNLHRDPEAFAELVTAASSELHIPVGIIEKDYYVTLALRELNSRIKGMVFKGGTSLTKCYQVLNRFSEDIDISYAASEGVPGESRKRQLKKAVVSAMEALQFPIINLDDTRSRRSYNCYRATYPTRYAPIAELKPELMIETYIALLPFPTVTRMADNYIHRFLKETDQEHLAEEFDLMPFSITTQAIERTLIDKVFAICDYYLADKVERHSRHLYDIYQILDHTSLDESLIPLIQEVRQLRSPLAICPSAKEDVCIHDILTEIIEKDIYKADYENITRNLLFTDLPYETAMKGLKNFLNQGYFK</sequence>
<dbReference type="HOGENOM" id="CLU_066201_1_0_9"/>
<gene>
    <name evidence="1" type="ORF">CLOBOL_05520</name>
</gene>
<dbReference type="GeneID" id="97203670"/>
<evidence type="ECO:0000313" key="2">
    <source>
        <dbReference type="Proteomes" id="UP000005396"/>
    </source>
</evidence>
<dbReference type="AlphaFoldDB" id="A8RZX4"/>
<evidence type="ECO:0000313" key="1">
    <source>
        <dbReference type="EMBL" id="EDP14128.1"/>
    </source>
</evidence>
<dbReference type="EMBL" id="ABCC02000041">
    <property type="protein sequence ID" value="EDP14128.1"/>
    <property type="molecule type" value="Genomic_DNA"/>
</dbReference>
<evidence type="ECO:0008006" key="3">
    <source>
        <dbReference type="Google" id="ProtNLM"/>
    </source>
</evidence>
<proteinExistence type="predicted"/>
<dbReference type="Proteomes" id="UP000005396">
    <property type="component" value="Unassembled WGS sequence"/>
</dbReference>
<dbReference type="PaxDb" id="411902-CLOBOL_05520"/>
<dbReference type="eggNOG" id="COG2253">
    <property type="taxonomic scope" value="Bacteria"/>
</dbReference>
<dbReference type="RefSeq" id="WP_007037858.1">
    <property type="nucleotide sequence ID" value="NZ_DS480696.1"/>
</dbReference>
<reference evidence="1 2" key="2">
    <citation type="submission" date="2007-09" db="EMBL/GenBank/DDBJ databases">
        <title>Draft genome sequence of Clostridium bolteae (ATCC BAA-613).</title>
        <authorList>
            <person name="Sudarsanam P."/>
            <person name="Ley R."/>
            <person name="Guruge J."/>
            <person name="Turnbaugh P.J."/>
            <person name="Mahowald M."/>
            <person name="Liep D."/>
            <person name="Gordon J."/>
        </authorList>
    </citation>
    <scope>NUCLEOTIDE SEQUENCE [LARGE SCALE GENOMIC DNA]</scope>
    <source>
        <strain evidence="2">ATCC BAA-613 / DSM 15670 / CCUG 46953 / JCM 12243 / WAL 16351</strain>
    </source>
</reference>